<dbReference type="EMBL" id="CAJOAX010008133">
    <property type="protein sequence ID" value="CAF4026280.1"/>
    <property type="molecule type" value="Genomic_DNA"/>
</dbReference>
<evidence type="ECO:0000256" key="4">
    <source>
        <dbReference type="ARBA" id="ARBA00022568"/>
    </source>
</evidence>
<feature type="repeat" description="ANK" evidence="13">
    <location>
        <begin position="155"/>
        <end position="187"/>
    </location>
</feature>
<evidence type="ECO:0000256" key="6">
    <source>
        <dbReference type="ARBA" id="ARBA00022692"/>
    </source>
</evidence>
<dbReference type="SUPFAM" id="SSF48403">
    <property type="entry name" value="Ankyrin repeat"/>
    <property type="match status" value="1"/>
</dbReference>
<reference evidence="18" key="1">
    <citation type="submission" date="2021-02" db="EMBL/GenBank/DDBJ databases">
        <authorList>
            <person name="Nowell W R."/>
        </authorList>
    </citation>
    <scope>NUCLEOTIDE SEQUENCE</scope>
</reference>
<keyword evidence="9 15" id="KW-1133">Transmembrane helix</keyword>
<dbReference type="Gene3D" id="1.25.40.20">
    <property type="entry name" value="Ankyrin repeat-containing domain"/>
    <property type="match status" value="1"/>
</dbReference>
<evidence type="ECO:0000256" key="5">
    <source>
        <dbReference type="ARBA" id="ARBA00022673"/>
    </source>
</evidence>
<comment type="caution">
    <text evidence="18">The sequence shown here is derived from an EMBL/GenBank/DDBJ whole genome shotgun (WGS) entry which is preliminary data.</text>
</comment>
<proteinExistence type="predicted"/>
<feature type="transmembrane region" description="Helical" evidence="15">
    <location>
        <begin position="334"/>
        <end position="354"/>
    </location>
</feature>
<dbReference type="PROSITE" id="PS50297">
    <property type="entry name" value="ANK_REP_REGION"/>
    <property type="match status" value="1"/>
</dbReference>
<gene>
    <name evidence="18" type="ORF">OTI717_LOCUS30390</name>
</gene>
<evidence type="ECO:0000259" key="16">
    <source>
        <dbReference type="Pfam" id="PF00520"/>
    </source>
</evidence>
<dbReference type="InterPro" id="IPR024862">
    <property type="entry name" value="TRPV"/>
</dbReference>
<dbReference type="PROSITE" id="PS50088">
    <property type="entry name" value="ANK_REPEAT"/>
    <property type="match status" value="1"/>
</dbReference>
<evidence type="ECO:0000256" key="14">
    <source>
        <dbReference type="SAM" id="MobiDB-lite"/>
    </source>
</evidence>
<keyword evidence="13" id="KW-0040">ANK repeat</keyword>
<feature type="transmembrane region" description="Helical" evidence="15">
    <location>
        <begin position="452"/>
        <end position="472"/>
    </location>
</feature>
<dbReference type="InterPro" id="IPR005821">
    <property type="entry name" value="Ion_trans_dom"/>
</dbReference>
<evidence type="ECO:0008006" key="20">
    <source>
        <dbReference type="Google" id="ProtNLM"/>
    </source>
</evidence>
<keyword evidence="6 15" id="KW-0812">Transmembrane</keyword>
<evidence type="ECO:0000256" key="15">
    <source>
        <dbReference type="SAM" id="Phobius"/>
    </source>
</evidence>
<feature type="domain" description="Ion transport" evidence="16">
    <location>
        <begin position="406"/>
        <end position="586"/>
    </location>
</feature>
<comment type="subcellular location">
    <subcellularLocation>
        <location evidence="1">Cell membrane</location>
        <topology evidence="1">Multi-pass membrane protein</topology>
    </subcellularLocation>
</comment>
<keyword evidence="4" id="KW-0109">Calcium transport</keyword>
<dbReference type="Pfam" id="PF16087">
    <property type="entry name" value="DUF4817"/>
    <property type="match status" value="1"/>
</dbReference>
<protein>
    <recommendedName>
        <fullName evidence="20">Ion transport domain-containing protein</fullName>
    </recommendedName>
</protein>
<evidence type="ECO:0000256" key="3">
    <source>
        <dbReference type="ARBA" id="ARBA00022475"/>
    </source>
</evidence>
<dbReference type="InterPro" id="IPR032135">
    <property type="entry name" value="DUF4817"/>
</dbReference>
<dbReference type="GO" id="GO:0098703">
    <property type="term" value="P:calcium ion import across plasma membrane"/>
    <property type="evidence" value="ECO:0007669"/>
    <property type="project" value="TreeGrafter"/>
</dbReference>
<dbReference type="Proteomes" id="UP000663823">
    <property type="component" value="Unassembled WGS sequence"/>
</dbReference>
<feature type="transmembrane region" description="Helical" evidence="15">
    <location>
        <begin position="424"/>
        <end position="446"/>
    </location>
</feature>
<keyword evidence="2" id="KW-0813">Transport</keyword>
<dbReference type="GO" id="GO:0003676">
    <property type="term" value="F:nucleic acid binding"/>
    <property type="evidence" value="ECO:0007669"/>
    <property type="project" value="InterPro"/>
</dbReference>
<dbReference type="PANTHER" id="PTHR10582">
    <property type="entry name" value="TRANSIENT RECEPTOR POTENTIAL ION CHANNEL PROTEIN"/>
    <property type="match status" value="1"/>
</dbReference>
<dbReference type="InterPro" id="IPR002110">
    <property type="entry name" value="Ankyrin_rpt"/>
</dbReference>
<dbReference type="Gene3D" id="3.30.420.10">
    <property type="entry name" value="Ribonuclease H-like superfamily/Ribonuclease H"/>
    <property type="match status" value="1"/>
</dbReference>
<dbReference type="GO" id="GO:0005262">
    <property type="term" value="F:calcium channel activity"/>
    <property type="evidence" value="ECO:0007669"/>
    <property type="project" value="UniProtKB-KW"/>
</dbReference>
<feature type="domain" description="DUF4817" evidence="17">
    <location>
        <begin position="607"/>
        <end position="655"/>
    </location>
</feature>
<evidence type="ECO:0000256" key="2">
    <source>
        <dbReference type="ARBA" id="ARBA00022448"/>
    </source>
</evidence>
<evidence type="ECO:0000259" key="17">
    <source>
        <dbReference type="Pfam" id="PF16087"/>
    </source>
</evidence>
<evidence type="ECO:0000313" key="18">
    <source>
        <dbReference type="EMBL" id="CAF4026280.1"/>
    </source>
</evidence>
<evidence type="ECO:0000313" key="19">
    <source>
        <dbReference type="Proteomes" id="UP000663823"/>
    </source>
</evidence>
<feature type="transmembrane region" description="Helical" evidence="15">
    <location>
        <begin position="493"/>
        <end position="515"/>
    </location>
</feature>
<evidence type="ECO:0000256" key="9">
    <source>
        <dbReference type="ARBA" id="ARBA00022989"/>
    </source>
</evidence>
<keyword evidence="3" id="KW-1003">Cell membrane</keyword>
<organism evidence="18 19">
    <name type="scientific">Rotaria sordida</name>
    <dbReference type="NCBI Taxonomy" id="392033"/>
    <lineage>
        <taxon>Eukaryota</taxon>
        <taxon>Metazoa</taxon>
        <taxon>Spiralia</taxon>
        <taxon>Gnathifera</taxon>
        <taxon>Rotifera</taxon>
        <taxon>Eurotatoria</taxon>
        <taxon>Bdelloidea</taxon>
        <taxon>Philodinida</taxon>
        <taxon>Philodinidae</taxon>
        <taxon>Rotaria</taxon>
    </lineage>
</organism>
<accession>A0A819QIF5</accession>
<evidence type="ECO:0000256" key="13">
    <source>
        <dbReference type="PROSITE-ProRule" id="PRU00023"/>
    </source>
</evidence>
<evidence type="ECO:0000256" key="10">
    <source>
        <dbReference type="ARBA" id="ARBA00023065"/>
    </source>
</evidence>
<name>A0A819QIF5_9BILA</name>
<evidence type="ECO:0000256" key="1">
    <source>
        <dbReference type="ARBA" id="ARBA00004651"/>
    </source>
</evidence>
<dbReference type="SMART" id="SM00248">
    <property type="entry name" value="ANK"/>
    <property type="match status" value="3"/>
</dbReference>
<evidence type="ECO:0000256" key="7">
    <source>
        <dbReference type="ARBA" id="ARBA00022737"/>
    </source>
</evidence>
<feature type="transmembrane region" description="Helical" evidence="15">
    <location>
        <begin position="550"/>
        <end position="573"/>
    </location>
</feature>
<keyword evidence="5" id="KW-0107">Calcium channel</keyword>
<feature type="region of interest" description="Disordered" evidence="14">
    <location>
        <begin position="653"/>
        <end position="673"/>
    </location>
</feature>
<dbReference type="Pfam" id="PF00023">
    <property type="entry name" value="Ank"/>
    <property type="match status" value="1"/>
</dbReference>
<evidence type="ECO:0000256" key="8">
    <source>
        <dbReference type="ARBA" id="ARBA00022837"/>
    </source>
</evidence>
<keyword evidence="11 15" id="KW-0472">Membrane</keyword>
<dbReference type="Pfam" id="PF00520">
    <property type="entry name" value="Ion_trans"/>
    <property type="match status" value="1"/>
</dbReference>
<keyword evidence="7" id="KW-0677">Repeat</keyword>
<keyword evidence="12" id="KW-0407">Ion channel</keyword>
<dbReference type="AlphaFoldDB" id="A0A819QIF5"/>
<evidence type="ECO:0000256" key="12">
    <source>
        <dbReference type="ARBA" id="ARBA00023303"/>
    </source>
</evidence>
<sequence>MLDDIIFAVTNADTDSNQSEVEQQTELMYTDNTIWTAVFNADKTAIDHLIDIDPDVINTRGAVGECPIHMLFLCGTDAHLEIARDLIIRFPIIVTQIYNKPRYYGENILHIAIVKRNPTMVEWLLYNNHLESYREELLTATATGDFFKIGQPSYYGETPLGFACCTNQWDIVEILLKYGADMDATDSNDNTILHMLVICNLTGIYAKFKARWVEQQIINDSKKIIKSKLMKHTKLWNRLNKDGLTPLTLAADLGRAQMLSWLLDERKTIQWSYGNVSCVLHPLDQLDRDFDDDNKQRILSVIEVMIKNNNPELVHPIITSLIDKKWKYFASRILIRRFLITFLYLLVFLGTTIIQQTRPEIIIADENDQKAILINDKYSSVMHKILSRIGRFIVISGALLKSAREIHEMRSLGFWNYINSTGSIFLENFLSCSFCLGIFITQIFHLFEIHHYETLILAFTSLIGWGYMFFFIMPFRFTGPFVIMIYKMLFNDVLRFCIIYIIFLAGFSQSFFILFNENGLPGYISSIKQCFLGLLGDFDLDYYTGGQYPLTSVTLLIIYIIVITILLLNLLIAMMGDTYADVKQNAKKLWHLERARIALDVERGISKIEIVKWYAMYQNAGEVACQFQQCYDRTRPTRKNILNLVQKFDETGSVEDESRSGRPRSVSTDENKERVRAAFEESPATSLRREEILYMHDGAPAHYQQSIRRFLDKTFPDRWIGRRGPIDWPARSSNLTPTDFFLWGVIKDYVYATKPQNLQALKDAIIT</sequence>
<keyword evidence="10" id="KW-0406">Ion transport</keyword>
<dbReference type="GO" id="GO:0005886">
    <property type="term" value="C:plasma membrane"/>
    <property type="evidence" value="ECO:0007669"/>
    <property type="project" value="UniProtKB-SubCell"/>
</dbReference>
<dbReference type="PANTHER" id="PTHR10582:SF2">
    <property type="entry name" value="INACTIVE"/>
    <property type="match status" value="1"/>
</dbReference>
<keyword evidence="8" id="KW-0106">Calcium</keyword>
<dbReference type="InterPro" id="IPR036397">
    <property type="entry name" value="RNaseH_sf"/>
</dbReference>
<evidence type="ECO:0000256" key="11">
    <source>
        <dbReference type="ARBA" id="ARBA00023136"/>
    </source>
</evidence>
<dbReference type="InterPro" id="IPR036770">
    <property type="entry name" value="Ankyrin_rpt-contain_sf"/>
</dbReference>